<gene>
    <name evidence="4" type="ORF">CHRIB12_LOCUS9008</name>
</gene>
<proteinExistence type="predicted"/>
<dbReference type="Pfam" id="PF25683">
    <property type="entry name" value="URGCP_GTPase"/>
    <property type="match status" value="1"/>
</dbReference>
<dbReference type="EMBL" id="CAGKOT010000017">
    <property type="protein sequence ID" value="CAB5362264.1"/>
    <property type="molecule type" value="Genomic_DNA"/>
</dbReference>
<dbReference type="PANTHER" id="PTHR14819">
    <property type="entry name" value="GTP-BINDING"/>
    <property type="match status" value="1"/>
</dbReference>
<dbReference type="InterPro" id="IPR030383">
    <property type="entry name" value="G_VLIG_dom"/>
</dbReference>
<dbReference type="GO" id="GO:0005525">
    <property type="term" value="F:GTP binding"/>
    <property type="evidence" value="ECO:0007669"/>
    <property type="project" value="InterPro"/>
</dbReference>
<dbReference type="InterPro" id="IPR052986">
    <property type="entry name" value="VLIG_GTPase"/>
</dbReference>
<dbReference type="Proteomes" id="UP000684084">
    <property type="component" value="Unassembled WGS sequence"/>
</dbReference>
<reference evidence="4" key="1">
    <citation type="submission" date="2020-05" db="EMBL/GenBank/DDBJ databases">
        <authorList>
            <person name="Rincon C."/>
            <person name="Sanders R I."/>
            <person name="Robbins C."/>
            <person name="Chaturvedi A."/>
        </authorList>
    </citation>
    <scope>NUCLEOTIDE SEQUENCE</scope>
    <source>
        <strain evidence="4">CHB12</strain>
    </source>
</reference>
<feature type="transmembrane region" description="Helical" evidence="2">
    <location>
        <begin position="6"/>
        <end position="28"/>
    </location>
</feature>
<dbReference type="VEuPathDB" id="FungiDB:RhiirFUN_014653"/>
<keyword evidence="2" id="KW-0472">Membrane</keyword>
<keyword evidence="2" id="KW-0812">Transmembrane</keyword>
<evidence type="ECO:0000313" key="4">
    <source>
        <dbReference type="EMBL" id="CAB5362264.1"/>
    </source>
</evidence>
<dbReference type="PANTHER" id="PTHR14819:SF25">
    <property type="entry name" value="CHROMOSOME UNDETERMINED SCAFFOLD_52, WHOLE GENOME SHOTGUN SEQUENCE"/>
    <property type="match status" value="1"/>
</dbReference>
<evidence type="ECO:0000259" key="3">
    <source>
        <dbReference type="PROSITE" id="PS51717"/>
    </source>
</evidence>
<organism evidence="4 5">
    <name type="scientific">Rhizophagus irregularis</name>
    <dbReference type="NCBI Taxonomy" id="588596"/>
    <lineage>
        <taxon>Eukaryota</taxon>
        <taxon>Fungi</taxon>
        <taxon>Fungi incertae sedis</taxon>
        <taxon>Mucoromycota</taxon>
        <taxon>Glomeromycotina</taxon>
        <taxon>Glomeromycetes</taxon>
        <taxon>Glomerales</taxon>
        <taxon>Glomeraceae</taxon>
        <taxon>Rhizophagus</taxon>
    </lineage>
</organism>
<evidence type="ECO:0000256" key="2">
    <source>
        <dbReference type="SAM" id="Phobius"/>
    </source>
</evidence>
<keyword evidence="2" id="KW-1133">Transmembrane helix</keyword>
<feature type="compositionally biased region" description="Basic and acidic residues" evidence="1">
    <location>
        <begin position="479"/>
        <end position="497"/>
    </location>
</feature>
<protein>
    <recommendedName>
        <fullName evidence="3">VLIG-type G domain-containing protein</fullName>
    </recommendedName>
</protein>
<dbReference type="PROSITE" id="PS51717">
    <property type="entry name" value="G_VLIG"/>
    <property type="match status" value="1"/>
</dbReference>
<feature type="compositionally biased region" description="Acidic residues" evidence="1">
    <location>
        <begin position="501"/>
        <end position="510"/>
    </location>
</feature>
<comment type="caution">
    <text evidence="4">The sequence shown here is derived from an EMBL/GenBank/DDBJ whole genome shotgun (WGS) entry which is preliminary data.</text>
</comment>
<evidence type="ECO:0000256" key="1">
    <source>
        <dbReference type="SAM" id="MobiDB-lite"/>
    </source>
</evidence>
<name>A0A915Z5J3_9GLOM</name>
<feature type="domain" description="VLIG-type G" evidence="3">
    <location>
        <begin position="1091"/>
        <end position="1198"/>
    </location>
</feature>
<dbReference type="OrthoDB" id="1597724at2759"/>
<accession>A0A915Z5J3</accession>
<feature type="region of interest" description="Disordered" evidence="1">
    <location>
        <begin position="479"/>
        <end position="517"/>
    </location>
</feature>
<sequence>MHQKSIIIVCSGGPSGLIFALSLSEVLVTKKISGKILLFHEDYNIRNSKNQFFSVNETEILRLPQSVRDHIYPTYSMHEFEDLLLELIKKLPEETVQLIHERFDPAQTSQDFRFDLLVLADGYDVNICDSLQFEKEVISNNYELEINFNLTKNHLQNSEIEILPLYQTRYLIQFQQNNQNFLRINLSKSEFDNIELDHSSNSINKPWFTNIIHDGFRFFGINNYDLVSNSKSSDSSLATKEFYKSYQHAQYENFENFVCVIGESAFNCKAWQNKSMNFGIAISTATILADQLAIEQEISLKITRSILDEFSNSMLNFQIELVNKFQLRSMDNILSKGKLSEHILTLYFSNNVGIPITKFYLIIVIVIFFLKVMYNIVDNYNKQYPDDQLSINFDFMSILKKNPHKSTCVFDELKKDYFNNVKISAPEIFFIKLDRVQNMVNYFTIFESFLSSHTSYTKNIEYIESNKDECVESSHSSILRDFDSNKSPDQKIQKIENDSISSEDSDDSSDNETQSESLSLEEFFQLTFGDEIISYDATNFVVDELTKEIFKAKVESCLSDPTNGILRNIFPYIVDIINRTTPLRRIQDCIRQISDSKEPDNPPQVLKRLANCKGRDYLVAFLDKVPKKALLKTLLSLTRANIPIPLLFTNKNDFNQKGHRVLKEIQSLILRDKYHLLLSFNLTTSELTIPFSKMLYPNICKHREDGFSITSAGSIDISFHSASENYGRKPVAIAEIYFEESPHQIFLSLISSFSQFAFYMFLHVNDQDFEGNSPSNELNQLLNTILAGSNDPYISKISAIYWNKSKKNNDPFSKRKKTLKKLLEPRFNSECIKIEQISNDLNLFAEKKKDDVMGKLTKLEAKIIHPSLFLKLLDGSTLNIWKSVTEEYSFASKMKTIKFNNRSDIFRATHLEHEIEALNDKRSAESQANSKFMSEGEILNRIKKCRKEQLELGAKKPLSIFIDFAQLINENNIEKIRDFSCQIDDFFKKYLHELQNSNNDIERTEIKQIVEENDISIHDFWLEFIILSESNNDHKSVLEQLYNVNKRKLQEAYKTWILEGEPLQLLDGLSLRSLPTKFLSDILSNLMTNVGRRLIVISVIGLESSGKSTLLNYLFHCGFATSASRCTKGVYMSYRTTNFNGDTIDLLILDSEGMASTAQKYFTHRTSFDEKITLLALMCSQIVIINAKGLTRDIGDILEVSSWHLDALRHRQSKPRLHFVLRDMIDTIEAQEPAFKDIVDGLKKTFEQIPGCVGTLEDYMSVEQHDVHLLDNAFCCYQDDFRPRAANIGKTENVNLPAEVFPAKISSLRRSLLKSALLQQNTSEQFTNIQGFIPYMKTVWNKINTYGSFLHFENFKAIQAWHQMRNIVSDIKEYKLPEFTTNSKIITNDYVTKIKSDYSKWDQIETEFRKELGLLTDKWTKDNLKNYSELVQEQFDTNTVEEGKRLIYNMITEERREQESQWMLLIQEYKDSWLSECAVEKVGKRIKGLNTTNLERNEAECKKIFEEIWKELEDDKIEFNRQMVLQPEELEQHVQLTFVNAVNEFGSTVRQGSKQKEKEKFKRDFWTSIKKPSTLEEYTSIDIQQQIRIMIEKSPHYKFLPIKQNMDEKKIAEEIENKLKQTINGITYDLKQKISLRIEYGQAIKWLGTLCDCLFEFTQSLNNKIEFKFDLDFFEKYLRSQIYKTLRNNTIKWENKQKEKLDSLKKNLLSSFQKILTDFSNESLSKEVLKYILIAFRQQLDMKEKTIDQKLWTYLKKGWMDTNTAANHAYSQSFGACNINAIREYLKNPTEYMSNLFNTEYNKYSEVLIESVLREIDEYYINTKDSILNGISEWNELFDLNQSYDQLPLSKFFLYLSGHSISQEYDSLRIFLQHKYNVNIRKPLPKYDLFEILKDSNNLLGSFTIEKPVDFCNLLCKSLIESLTNMQTTWTNTERFIAKDKIRAHLVTKNTLMSYWNQLGCSERCPLCSSKCELPDDGHTQHQVSKHLLPAFTGFHNKKTRFPTLIICTENEAHNSTWRCDEDSIYLPLTEFLSKYHPLWLPFPRSEPSDEHVAKMRAIWWKLKDELCEEHDMVDNTDPSWGSRYGSLIPE</sequence>
<evidence type="ECO:0000313" key="5">
    <source>
        <dbReference type="Proteomes" id="UP000684084"/>
    </source>
</evidence>